<name>A0A450TZ59_9GAMM</name>
<evidence type="ECO:0000313" key="1">
    <source>
        <dbReference type="EMBL" id="VFJ75199.1"/>
    </source>
</evidence>
<sequence length="70" mass="8138">MCNEETGTADGWDSLWQRFMERVLTRVTERFTEHDLRAKCASDAEILEQARAFFILPTGYLPCLRKRLGS</sequence>
<organism evidence="1">
    <name type="scientific">Candidatus Kentrum sp. FM</name>
    <dbReference type="NCBI Taxonomy" id="2126340"/>
    <lineage>
        <taxon>Bacteria</taxon>
        <taxon>Pseudomonadati</taxon>
        <taxon>Pseudomonadota</taxon>
        <taxon>Gammaproteobacteria</taxon>
        <taxon>Candidatus Kentrum</taxon>
    </lineage>
</organism>
<dbReference type="EMBL" id="CAADEZ010000817">
    <property type="protein sequence ID" value="VFJ75199.1"/>
    <property type="molecule type" value="Genomic_DNA"/>
</dbReference>
<dbReference type="AlphaFoldDB" id="A0A450TZ59"/>
<reference evidence="1" key="1">
    <citation type="submission" date="2019-02" db="EMBL/GenBank/DDBJ databases">
        <authorList>
            <person name="Gruber-Vodicka R. H."/>
            <person name="Seah K. B. B."/>
        </authorList>
    </citation>
    <scope>NUCLEOTIDE SEQUENCE</scope>
    <source>
        <strain evidence="1">BECK_BZ163</strain>
        <strain evidence="3">BECK_BZ164</strain>
        <strain evidence="2">BECK_BZ165</strain>
    </source>
</reference>
<accession>A0A450TZ59</accession>
<protein>
    <submittedName>
        <fullName evidence="1">Uncharacterized protein</fullName>
    </submittedName>
</protein>
<dbReference type="EMBL" id="CAADFL010000800">
    <property type="protein sequence ID" value="VFK21616.1"/>
    <property type="molecule type" value="Genomic_DNA"/>
</dbReference>
<gene>
    <name evidence="1" type="ORF">BECKFM1743A_GA0114220_108172</name>
    <name evidence="3" type="ORF">BECKFM1743B_GA0114221_108001</name>
    <name evidence="2" type="ORF">BECKFM1743C_GA0114222_108312</name>
</gene>
<evidence type="ECO:0000313" key="2">
    <source>
        <dbReference type="EMBL" id="VFJ75249.1"/>
    </source>
</evidence>
<proteinExistence type="predicted"/>
<dbReference type="EMBL" id="CAADFA010000831">
    <property type="protein sequence ID" value="VFJ75249.1"/>
    <property type="molecule type" value="Genomic_DNA"/>
</dbReference>
<evidence type="ECO:0000313" key="3">
    <source>
        <dbReference type="EMBL" id="VFK21616.1"/>
    </source>
</evidence>